<feature type="non-terminal residue" evidence="1">
    <location>
        <position position="1367"/>
    </location>
</feature>
<reference evidence="1" key="1">
    <citation type="submission" date="2022-04" db="EMBL/GenBank/DDBJ databases">
        <title>Jade perch genome.</title>
        <authorList>
            <person name="Chao B."/>
        </authorList>
    </citation>
    <scope>NUCLEOTIDE SEQUENCE</scope>
    <source>
        <strain evidence="1">CB-2022</strain>
    </source>
</reference>
<accession>A0ACB8V7J5</accession>
<sequence>MANTTLAVTGRCFGDKDFRGGLENGILLCELLSSIKPGLVKKINRLPTPIAGLRAPCKLNDRVDFMDLTCVCVCVFSVQDNLSVFLRGCEELGLKGSQLFDPGDLQDTSTRPTAKGIDCSRKLKNVLITIYWLGRAANGCTAYNGPTLDLKEFEGLLSQMRKEAEEAESPKRSIRDSGYIDCWDSERSDSLSPPRHGREDSFDSLDSFGSRSRQTPSPDVLVARGSSDGRGSDSESDGAPHRKMPDVRKDDMSARRTSVSEPRTAMPFNQYLPNKSNQSGYVPTPLRKKRSDKEEGGRKSWSTATSPIGGDRPFSPHEVPSLVSPPRESPSPSPTPPLEPQIQIQKNRAKEDKEEGEQAASTPRIEIQAGGVRRNSDPLSCSLPQPHAEPPMETHLTATSEQSTPSRSCSEELFHNSTTLAANTSASPSLATSPVVTSRKPPPVTEQEEADVRKGVAGALSVAGAERDEERAGQTVISPKHGTAQSPAHFLPVPTATATTTRATDTGRRKGRALSESDDPQGGTSWLDSNPPATSVSMIDMRGEEEAVLQPHSQVRHELMHNQYNKMKEEEDHWQDDLARWKSRRRSISQDLIKKEEERKMMERLMSGEMCGSERRRSIKTYREIVEDKERREEELRQAYRRARTPEEASAILQRYAQRFSISETVLERLQLPKLLDRSISADPSFPCSPFPLSLSVSTSPTTPDPFDIDPNGPMRYLRQQSAPAPKFTSTLEARIEEFPKDSSHQRPQIRSRSSEPPSSRGLSPKPVPLLTPKPYFQSRPTAAEPWPSKTDGLFRVNGDIESADVPARPESRGRESPPHFEASPSKTSSSTVDAPSSAASPSSHSPQASTEGESPATTKAEGAKVAGTEPPSNDVQEEKVIEHSTPPSRPTSLPSELQKPEESFVKTGSRSVAAPVEEKSYAAAQQIPPAEAKLEQEKTEPPAQNISNIVPSDVSTQQSQPVTLQANVPSSQERKKVPSLASPESFDYHPSQETTAELANSSRSPLATSNPKLRWDFFAPPGKPLHPSVELMFQSPGDKCKGVSVPVLPQARRGDRWSWDPDEEERKRQERWQQEQERMLQEKYRREQEKLKEEWERAQREVAEEERKYHEEERRILEETVTPLTPRSSALPSPSRGELSSTSQPQDTIVRSLADWERKQELLERQSRGSTESVEWKRRENDRTSDISTADDSMKTGRSSMSQSSTQADALGHSLQNGQKLPSMPTKTSTPVKKQQEPTADGSKPGRPAGDRRSGPIDNMGRGSPKPPAACPPPPDTQPPAPNRSVSGKKLCSSCGQPLGKGAAMIIETLSLYFHIQCFKCGVCKGQLGDTTTGTDVRIRNGLLNCHQCYIRSRCKSLPPVFFHLF</sequence>
<dbReference type="EMBL" id="CM041554">
    <property type="protein sequence ID" value="KAI3351441.1"/>
    <property type="molecule type" value="Genomic_DNA"/>
</dbReference>
<keyword evidence="2" id="KW-1185">Reference proteome</keyword>
<comment type="caution">
    <text evidence="1">The sequence shown here is derived from an EMBL/GenBank/DDBJ whole genome shotgun (WGS) entry which is preliminary data.</text>
</comment>
<name>A0ACB8V7J5_9TELE</name>
<evidence type="ECO:0000313" key="1">
    <source>
        <dbReference type="EMBL" id="KAI3351441.1"/>
    </source>
</evidence>
<organism evidence="1 2">
    <name type="scientific">Scortum barcoo</name>
    <name type="common">barcoo grunter</name>
    <dbReference type="NCBI Taxonomy" id="214431"/>
    <lineage>
        <taxon>Eukaryota</taxon>
        <taxon>Metazoa</taxon>
        <taxon>Chordata</taxon>
        <taxon>Craniata</taxon>
        <taxon>Vertebrata</taxon>
        <taxon>Euteleostomi</taxon>
        <taxon>Actinopterygii</taxon>
        <taxon>Neopterygii</taxon>
        <taxon>Teleostei</taxon>
        <taxon>Neoteleostei</taxon>
        <taxon>Acanthomorphata</taxon>
        <taxon>Eupercaria</taxon>
        <taxon>Centrarchiformes</taxon>
        <taxon>Terapontoidei</taxon>
        <taxon>Terapontidae</taxon>
        <taxon>Scortum</taxon>
    </lineage>
</organism>
<proteinExistence type="predicted"/>
<gene>
    <name evidence="1" type="ORF">L3Q82_020297</name>
</gene>
<protein>
    <submittedName>
        <fullName evidence="1">Uncharacterized protein</fullName>
    </submittedName>
</protein>
<evidence type="ECO:0000313" key="2">
    <source>
        <dbReference type="Proteomes" id="UP000831701"/>
    </source>
</evidence>
<dbReference type="Proteomes" id="UP000831701">
    <property type="component" value="Chromosome 24"/>
</dbReference>